<evidence type="ECO:0000313" key="4">
    <source>
        <dbReference type="Proteomes" id="UP000515124"/>
    </source>
</evidence>
<dbReference type="Proteomes" id="UP000515124">
    <property type="component" value="Unplaced"/>
</dbReference>
<evidence type="ECO:0000313" key="5">
    <source>
        <dbReference type="RefSeq" id="XP_021833700.1"/>
    </source>
</evidence>
<accession>A0A6P5U3F6</accession>
<comment type="subcellular location">
    <subcellularLocation>
        <location evidence="1">Nucleus</location>
    </subcellularLocation>
</comment>
<dbReference type="PANTHER" id="PTHR33172:SF104">
    <property type="entry name" value="OS02G0227100 PROTEIN"/>
    <property type="match status" value="1"/>
</dbReference>
<reference evidence="5" key="1">
    <citation type="submission" date="2025-08" db="UniProtKB">
        <authorList>
            <consortium name="RefSeq"/>
        </authorList>
    </citation>
    <scope>IDENTIFICATION</scope>
</reference>
<keyword evidence="4" id="KW-1185">Reference proteome</keyword>
<dbReference type="AlphaFoldDB" id="A0A6P5U3F6"/>
<gene>
    <name evidence="5" type="primary">LOC110773456</name>
</gene>
<name>A0A6P5U3F6_PRUAV</name>
<dbReference type="GeneID" id="110773456"/>
<dbReference type="GO" id="GO:0005634">
    <property type="term" value="C:nucleus"/>
    <property type="evidence" value="ECO:0007669"/>
    <property type="project" value="UniProtKB-SubCell"/>
</dbReference>
<protein>
    <submittedName>
        <fullName evidence="5">Uncharacterized protein DDB_G0271670-like</fullName>
    </submittedName>
</protein>
<feature type="compositionally biased region" description="Low complexity" evidence="3">
    <location>
        <begin position="179"/>
        <end position="198"/>
    </location>
</feature>
<sequence>MGESSEGEMLHAPCLITQYDSYTKAREDSCVIMKGHDDGGDDDDNGYVYDTTSSISVSDRSTSSLELVDDASSSTTTSSSSSSSRSSSFNSHGSLYDLSDLMAQLPIKRGLSKYFQGKCQSFTSLSKVKSVEDLAKKESPYNQRKALKESKSYGGGLGSYRSYTLPKATISKIKKASSASRASYLSSDNLSFSSRTRGGSFGSNTLPPISVRKKF</sequence>
<proteinExistence type="predicted"/>
<evidence type="ECO:0000256" key="1">
    <source>
        <dbReference type="ARBA" id="ARBA00004123"/>
    </source>
</evidence>
<dbReference type="KEGG" id="pavi:110773456"/>
<feature type="compositionally biased region" description="Low complexity" evidence="3">
    <location>
        <begin position="51"/>
        <end position="64"/>
    </location>
</feature>
<feature type="region of interest" description="Disordered" evidence="3">
    <location>
        <begin position="32"/>
        <end position="91"/>
    </location>
</feature>
<organism evidence="4 5">
    <name type="scientific">Prunus avium</name>
    <name type="common">Cherry</name>
    <name type="synonym">Cerasus avium</name>
    <dbReference type="NCBI Taxonomy" id="42229"/>
    <lineage>
        <taxon>Eukaryota</taxon>
        <taxon>Viridiplantae</taxon>
        <taxon>Streptophyta</taxon>
        <taxon>Embryophyta</taxon>
        <taxon>Tracheophyta</taxon>
        <taxon>Spermatophyta</taxon>
        <taxon>Magnoliopsida</taxon>
        <taxon>eudicotyledons</taxon>
        <taxon>Gunneridae</taxon>
        <taxon>Pentapetalae</taxon>
        <taxon>rosids</taxon>
        <taxon>fabids</taxon>
        <taxon>Rosales</taxon>
        <taxon>Rosaceae</taxon>
        <taxon>Amygdaloideae</taxon>
        <taxon>Amygdaleae</taxon>
        <taxon>Prunus</taxon>
    </lineage>
</organism>
<feature type="region of interest" description="Disordered" evidence="3">
    <location>
        <begin position="179"/>
        <end position="215"/>
    </location>
</feature>
<feature type="compositionally biased region" description="Low complexity" evidence="3">
    <location>
        <begin position="72"/>
        <end position="88"/>
    </location>
</feature>
<keyword evidence="2" id="KW-0539">Nucleus</keyword>
<dbReference type="InterPro" id="IPR051992">
    <property type="entry name" value="OxStress_Response_Reg"/>
</dbReference>
<dbReference type="PANTHER" id="PTHR33172">
    <property type="entry name" value="OS08G0516900 PROTEIN"/>
    <property type="match status" value="1"/>
</dbReference>
<dbReference type="RefSeq" id="XP_021833700.1">
    <property type="nucleotide sequence ID" value="XM_021978008.1"/>
</dbReference>
<evidence type="ECO:0000256" key="3">
    <source>
        <dbReference type="SAM" id="MobiDB-lite"/>
    </source>
</evidence>
<dbReference type="GO" id="GO:0006950">
    <property type="term" value="P:response to stress"/>
    <property type="evidence" value="ECO:0007669"/>
    <property type="project" value="UniProtKB-ARBA"/>
</dbReference>
<evidence type="ECO:0000256" key="2">
    <source>
        <dbReference type="ARBA" id="ARBA00023242"/>
    </source>
</evidence>